<dbReference type="Pfam" id="PF01053">
    <property type="entry name" value="Cys_Met_Meta_PP"/>
    <property type="match status" value="1"/>
</dbReference>
<sequence length="386" mass="42734">MDLSYILNELGEERANYFNAVAPPIVQTSNFCFNTVADFRNALANEYQGNLYSRGLNPTIDILRKKLAALDGAEDALVFASGIAAVSIPVMALLQHGDEVICVENPYSWTIKLFKDLLPKFGISCTFVDGTDINQFKDAITTRTRLIYLESPNTFSFDVQDLTAIAQLAKAHGILTMIDNSYCSPIYQQPIAHGIDLVAQSATKYLGGHSDVVAGVLTGSKALLEQIFNNEYMNIGACLAPQNAWLLLRGLRTLPIRLEKTSATAEQVIYYLEQHPKVAQVLYPFSKANKDLALAKKQMKKCGGLFSIVLKEASLESIEKFCNSLQHFLMAVSWGGYESLVFPACAGINKNDFDQNNKRHILIRLYIGLEDASYLIKDLEQALALL</sequence>
<keyword evidence="4" id="KW-0032">Aminotransferase</keyword>
<proteinExistence type="inferred from homology"/>
<organism evidence="4 5">
    <name type="scientific">Pedobacter albus</name>
    <dbReference type="NCBI Taxonomy" id="3113905"/>
    <lineage>
        <taxon>Bacteria</taxon>
        <taxon>Pseudomonadati</taxon>
        <taxon>Bacteroidota</taxon>
        <taxon>Sphingobacteriia</taxon>
        <taxon>Sphingobacteriales</taxon>
        <taxon>Sphingobacteriaceae</taxon>
        <taxon>Pedobacter</taxon>
    </lineage>
</organism>
<evidence type="ECO:0000256" key="3">
    <source>
        <dbReference type="RuleBase" id="RU362118"/>
    </source>
</evidence>
<gene>
    <name evidence="4" type="ORF">VRU48_08920</name>
</gene>
<evidence type="ECO:0000313" key="4">
    <source>
        <dbReference type="EMBL" id="MEE1945228.1"/>
    </source>
</evidence>
<comment type="cofactor">
    <cofactor evidence="1 3">
        <name>pyridoxal 5'-phosphate</name>
        <dbReference type="ChEBI" id="CHEBI:597326"/>
    </cofactor>
</comment>
<reference evidence="4 5" key="1">
    <citation type="submission" date="2024-01" db="EMBL/GenBank/DDBJ databases">
        <title>Pedobacter sp. nov., isolated from fresh soil.</title>
        <authorList>
            <person name="Le N.T.T."/>
        </authorList>
    </citation>
    <scope>NUCLEOTIDE SEQUENCE [LARGE SCALE GENOMIC DNA]</scope>
    <source>
        <strain evidence="4 5">KR3-3</strain>
    </source>
</reference>
<dbReference type="SUPFAM" id="SSF53383">
    <property type="entry name" value="PLP-dependent transferases"/>
    <property type="match status" value="1"/>
</dbReference>
<dbReference type="RefSeq" id="WP_330107575.1">
    <property type="nucleotide sequence ID" value="NZ_JAZDQT010000001.1"/>
</dbReference>
<keyword evidence="2 3" id="KW-0663">Pyridoxal phosphate</keyword>
<evidence type="ECO:0000256" key="2">
    <source>
        <dbReference type="ARBA" id="ARBA00022898"/>
    </source>
</evidence>
<dbReference type="PIRSF" id="PIRSF001434">
    <property type="entry name" value="CGS"/>
    <property type="match status" value="1"/>
</dbReference>
<keyword evidence="4" id="KW-0808">Transferase</keyword>
<comment type="caution">
    <text evidence="4">The sequence shown here is derived from an EMBL/GenBank/DDBJ whole genome shotgun (WGS) entry which is preliminary data.</text>
</comment>
<name>A0ABU7I6X8_9SPHI</name>
<dbReference type="InterPro" id="IPR000277">
    <property type="entry name" value="Cys/Met-Metab_PyrdxlP-dep_enz"/>
</dbReference>
<dbReference type="EMBL" id="JAZDQT010000001">
    <property type="protein sequence ID" value="MEE1945228.1"/>
    <property type="molecule type" value="Genomic_DNA"/>
</dbReference>
<dbReference type="InterPro" id="IPR054542">
    <property type="entry name" value="Cys_met_metab_PP"/>
</dbReference>
<comment type="similarity">
    <text evidence="3">Belongs to the trans-sulfuration enzymes family.</text>
</comment>
<evidence type="ECO:0000256" key="1">
    <source>
        <dbReference type="ARBA" id="ARBA00001933"/>
    </source>
</evidence>
<dbReference type="InterPro" id="IPR015421">
    <property type="entry name" value="PyrdxlP-dep_Trfase_major"/>
</dbReference>
<dbReference type="CDD" id="cd00614">
    <property type="entry name" value="CGS_like"/>
    <property type="match status" value="1"/>
</dbReference>
<dbReference type="GO" id="GO:0008483">
    <property type="term" value="F:transaminase activity"/>
    <property type="evidence" value="ECO:0007669"/>
    <property type="project" value="UniProtKB-KW"/>
</dbReference>
<dbReference type="PROSITE" id="PS00868">
    <property type="entry name" value="CYS_MET_METAB_PP"/>
    <property type="match status" value="1"/>
</dbReference>
<keyword evidence="5" id="KW-1185">Reference proteome</keyword>
<protein>
    <submittedName>
        <fullName evidence="4">Aminotransferase class I/II-fold pyridoxal phosphate-dependent enzyme</fullName>
    </submittedName>
</protein>
<evidence type="ECO:0000313" key="5">
    <source>
        <dbReference type="Proteomes" id="UP001336835"/>
    </source>
</evidence>
<dbReference type="InterPro" id="IPR015422">
    <property type="entry name" value="PyrdxlP-dep_Trfase_small"/>
</dbReference>
<dbReference type="Proteomes" id="UP001336835">
    <property type="component" value="Unassembled WGS sequence"/>
</dbReference>
<accession>A0ABU7I6X8</accession>
<dbReference type="PANTHER" id="PTHR11808:SF80">
    <property type="entry name" value="CYSTATHIONINE GAMMA-LYASE"/>
    <property type="match status" value="1"/>
</dbReference>
<dbReference type="Gene3D" id="3.40.640.10">
    <property type="entry name" value="Type I PLP-dependent aspartate aminotransferase-like (Major domain)"/>
    <property type="match status" value="1"/>
</dbReference>
<dbReference type="InterPro" id="IPR015424">
    <property type="entry name" value="PyrdxlP-dep_Trfase"/>
</dbReference>
<dbReference type="PANTHER" id="PTHR11808">
    <property type="entry name" value="TRANS-SULFURATION ENZYME FAMILY MEMBER"/>
    <property type="match status" value="1"/>
</dbReference>
<dbReference type="Gene3D" id="3.90.1150.10">
    <property type="entry name" value="Aspartate Aminotransferase, domain 1"/>
    <property type="match status" value="1"/>
</dbReference>